<feature type="transmembrane region" description="Helical" evidence="1">
    <location>
        <begin position="102"/>
        <end position="121"/>
    </location>
</feature>
<keyword evidence="1" id="KW-1133">Transmembrane helix</keyword>
<reference evidence="2 3" key="1">
    <citation type="submission" date="2020-08" db="EMBL/GenBank/DDBJ databases">
        <title>Genomic Encyclopedia of Type Strains, Phase IV (KMG-IV): sequencing the most valuable type-strain genomes for metagenomic binning, comparative biology and taxonomic classification.</title>
        <authorList>
            <person name="Goeker M."/>
        </authorList>
    </citation>
    <scope>NUCLEOTIDE SEQUENCE [LARGE SCALE GENOMIC DNA]</scope>
    <source>
        <strain evidence="2 3">DSM 5391</strain>
    </source>
</reference>
<feature type="transmembrane region" description="Helical" evidence="1">
    <location>
        <begin position="207"/>
        <end position="229"/>
    </location>
</feature>
<organism evidence="2 3">
    <name type="scientific">Bacillus benzoevorans</name>
    <dbReference type="NCBI Taxonomy" id="1456"/>
    <lineage>
        <taxon>Bacteria</taxon>
        <taxon>Bacillati</taxon>
        <taxon>Bacillota</taxon>
        <taxon>Bacilli</taxon>
        <taxon>Bacillales</taxon>
        <taxon>Bacillaceae</taxon>
        <taxon>Bacillus</taxon>
    </lineage>
</organism>
<proteinExistence type="predicted"/>
<dbReference type="Proteomes" id="UP000531594">
    <property type="component" value="Unassembled WGS sequence"/>
</dbReference>
<keyword evidence="1" id="KW-0812">Transmembrane</keyword>
<dbReference type="Pfam" id="PF14808">
    <property type="entry name" value="TMEM164"/>
    <property type="match status" value="1"/>
</dbReference>
<dbReference type="EMBL" id="JACHGK010000009">
    <property type="protein sequence ID" value="MBB6446174.1"/>
    <property type="molecule type" value="Genomic_DNA"/>
</dbReference>
<comment type="caution">
    <text evidence="2">The sequence shown here is derived from an EMBL/GenBank/DDBJ whole genome shotgun (WGS) entry which is preliminary data.</text>
</comment>
<name>A0A7X0LX87_9BACI</name>
<dbReference type="AlphaFoldDB" id="A0A7X0LX87"/>
<dbReference type="NCBIfam" id="TIGR02206">
    <property type="entry name" value="intg_mem_TP0381"/>
    <property type="match status" value="1"/>
</dbReference>
<feature type="transmembrane region" description="Helical" evidence="1">
    <location>
        <begin position="49"/>
        <end position="67"/>
    </location>
</feature>
<evidence type="ECO:0000313" key="3">
    <source>
        <dbReference type="Proteomes" id="UP000531594"/>
    </source>
</evidence>
<sequence length="243" mass="28477">MEWFGRSSKGFDFEMFSGSHFVMLAIFLIIAVLIFLNREKLRSNKWRKAEIGVAISLIVIEITYHMWMIVNHNWKLKSSIPLELCNISLILCVLLLLTRKKLIFEILFFTAILGASQAIFTPALNYGFPHFRFFHFFYAHIMVVWVTLYFTWVKGYYPTFLSVLKLIVFLNILLPGVLLVNKLTNGNYWFLRHKPEGPSLLDALGPYPWYIFSLEGVLVGLSLIAWLIFRKWEKTHPHVNHSM</sequence>
<protein>
    <submittedName>
        <fullName evidence="2">Putative integral membrane protein (TIGR02206 family)</fullName>
    </submittedName>
</protein>
<evidence type="ECO:0000313" key="2">
    <source>
        <dbReference type="EMBL" id="MBB6446174.1"/>
    </source>
</evidence>
<feature type="transmembrane region" description="Helical" evidence="1">
    <location>
        <begin position="133"/>
        <end position="153"/>
    </location>
</feature>
<accession>A0A7X0LX87</accession>
<feature type="transmembrane region" description="Helical" evidence="1">
    <location>
        <begin position="79"/>
        <end position="97"/>
    </location>
</feature>
<gene>
    <name evidence="2" type="ORF">HNR53_002824</name>
</gene>
<feature type="transmembrane region" description="Helical" evidence="1">
    <location>
        <begin position="160"/>
        <end position="180"/>
    </location>
</feature>
<evidence type="ECO:0000256" key="1">
    <source>
        <dbReference type="SAM" id="Phobius"/>
    </source>
</evidence>
<dbReference type="RefSeq" id="WP_184526926.1">
    <property type="nucleotide sequence ID" value="NZ_JACHGK010000009.1"/>
</dbReference>
<feature type="transmembrane region" description="Helical" evidence="1">
    <location>
        <begin position="20"/>
        <end position="37"/>
    </location>
</feature>
<dbReference type="InterPro" id="IPR011737">
    <property type="entry name" value="CHP02206_TP0381"/>
</dbReference>
<keyword evidence="3" id="KW-1185">Reference proteome</keyword>
<keyword evidence="1" id="KW-0472">Membrane</keyword>